<evidence type="ECO:0000313" key="11">
    <source>
        <dbReference type="EMBL" id="EMC99426.1"/>
    </source>
</evidence>
<keyword evidence="3" id="KW-0862">Zinc</keyword>
<feature type="compositionally biased region" description="Basic and acidic residues" evidence="9">
    <location>
        <begin position="675"/>
        <end position="690"/>
    </location>
</feature>
<dbReference type="AlphaFoldDB" id="M2MRG3"/>
<feature type="non-terminal residue" evidence="11">
    <location>
        <position position="1"/>
    </location>
</feature>
<dbReference type="GeneID" id="19115798"/>
<feature type="non-terminal residue" evidence="11">
    <location>
        <position position="690"/>
    </location>
</feature>
<dbReference type="RefSeq" id="XP_007673064.1">
    <property type="nucleotide sequence ID" value="XM_007674874.1"/>
</dbReference>
<dbReference type="Pfam" id="PF00172">
    <property type="entry name" value="Zn_clus"/>
    <property type="match status" value="1"/>
</dbReference>
<feature type="region of interest" description="Disordered" evidence="9">
    <location>
        <begin position="620"/>
        <end position="690"/>
    </location>
</feature>
<keyword evidence="7" id="KW-0539">Nucleus</keyword>
<evidence type="ECO:0000256" key="9">
    <source>
        <dbReference type="SAM" id="MobiDB-lite"/>
    </source>
</evidence>
<dbReference type="FunFam" id="4.10.240.10:FF:000003">
    <property type="entry name" value="C6 transcription factor (Leu3)"/>
    <property type="match status" value="1"/>
</dbReference>
<sequence>NADDPKRPRACESCRGLKVRCDQDPAHPEIPCKRCAKAGRPCVITQPSRKRQKKADSRVAELEKKIDALSAALQQQQHHAPSYNTPTAEMMQAHGSLAQPTPQYGLAAGPDMPSRKRQRLEDAGYPTQEPDGLYNGQPTTSGRTSVNPDDAMGRRFVDIVSAWAPTTNAKQFLYHTTPEEFTDRINALISPEQAAVLFKRYTEELAPHLPAVVFPPTMTADQVFKDKPILYVCILSAAAFGTLNPETTRQLVREAVGAIADCVVRNGAKSLELIQGMQVVALYYKPPERAEQTNFYQIIHMAAVMALDIGLGKRYKPAKARRGFGGPNAHFAPGPGKREPQDSDTLEARRAWLTCYYLCASASMVLRRPNLVRWTNYMRESLDVLESHPDALPSDRLFCQHVKIQHICEEIGLQFLMDDYTANISLTDPKVTYALKVLENDLKTWKENIPPEYRDDPGLRFFEHVTSLYLHEIALHLNHNVEDFRIPFTEESLKSVNSVSDTPLTSNQVAALEACLQSAHGILETMLSYSTTKIKSLPVFLFFVRCVYALVILIKMHVAVCTPGSEMGKMMKPGDLKVEYYIDQLLATFGSAAPSGMGKGHPKVLRILGLLKEWFDQHKKNTEGGANGHPGKARAKIDGGSGSAYQQTPLQMLSQVATTGTQQQQQQQAQQQQHGRPDEAGGDSKDWSFN</sequence>
<evidence type="ECO:0000256" key="1">
    <source>
        <dbReference type="ARBA" id="ARBA00004123"/>
    </source>
</evidence>
<dbReference type="InterPro" id="IPR001138">
    <property type="entry name" value="Zn2Cys6_DnaBD"/>
</dbReference>
<dbReference type="PANTHER" id="PTHR31845:SF39">
    <property type="entry name" value="TRANSCRIPTION FACTOR PBCR-RELATED"/>
    <property type="match status" value="1"/>
</dbReference>
<keyword evidence="2" id="KW-0479">Metal-binding</keyword>
<keyword evidence="6" id="KW-0804">Transcription</keyword>
<dbReference type="InterPro" id="IPR036864">
    <property type="entry name" value="Zn2-C6_fun-type_DNA-bd_sf"/>
</dbReference>
<evidence type="ECO:0000256" key="5">
    <source>
        <dbReference type="ARBA" id="ARBA00023125"/>
    </source>
</evidence>
<feature type="coiled-coil region" evidence="8">
    <location>
        <begin position="52"/>
        <end position="79"/>
    </location>
</feature>
<dbReference type="GO" id="GO:0008270">
    <property type="term" value="F:zinc ion binding"/>
    <property type="evidence" value="ECO:0007669"/>
    <property type="project" value="InterPro"/>
</dbReference>
<proteinExistence type="predicted"/>
<dbReference type="CDD" id="cd00067">
    <property type="entry name" value="GAL4"/>
    <property type="match status" value="1"/>
</dbReference>
<comment type="subcellular location">
    <subcellularLocation>
        <location evidence="1">Nucleus</location>
    </subcellularLocation>
</comment>
<evidence type="ECO:0000256" key="8">
    <source>
        <dbReference type="SAM" id="Coils"/>
    </source>
</evidence>
<dbReference type="GO" id="GO:0005634">
    <property type="term" value="C:nucleus"/>
    <property type="evidence" value="ECO:0007669"/>
    <property type="project" value="UniProtKB-SubCell"/>
</dbReference>
<dbReference type="SUPFAM" id="SSF57701">
    <property type="entry name" value="Zn2/Cys6 DNA-binding domain"/>
    <property type="match status" value="1"/>
</dbReference>
<keyword evidence="5" id="KW-0238">DNA-binding</keyword>
<feature type="compositionally biased region" description="Polar residues" evidence="9">
    <location>
        <begin position="643"/>
        <end position="661"/>
    </location>
</feature>
<feature type="domain" description="Zn(2)-C6 fungal-type" evidence="10">
    <location>
        <begin position="10"/>
        <end position="44"/>
    </location>
</feature>
<protein>
    <recommendedName>
        <fullName evidence="10">Zn(2)-C6 fungal-type domain-containing protein</fullName>
    </recommendedName>
</protein>
<dbReference type="HOGENOM" id="CLU_006524_0_2_1"/>
<dbReference type="EMBL" id="KB445551">
    <property type="protein sequence ID" value="EMC99426.1"/>
    <property type="molecule type" value="Genomic_DNA"/>
</dbReference>
<keyword evidence="8" id="KW-0175">Coiled coil</keyword>
<feature type="region of interest" description="Disordered" evidence="9">
    <location>
        <begin position="99"/>
        <end position="150"/>
    </location>
</feature>
<name>M2MRG3_BAUPA</name>
<evidence type="ECO:0000259" key="10">
    <source>
        <dbReference type="PROSITE" id="PS50048"/>
    </source>
</evidence>
<dbReference type="Proteomes" id="UP000011761">
    <property type="component" value="Unassembled WGS sequence"/>
</dbReference>
<dbReference type="GO" id="GO:0000981">
    <property type="term" value="F:DNA-binding transcription factor activity, RNA polymerase II-specific"/>
    <property type="evidence" value="ECO:0007669"/>
    <property type="project" value="InterPro"/>
</dbReference>
<dbReference type="PROSITE" id="PS50048">
    <property type="entry name" value="ZN2_CY6_FUNGAL_2"/>
    <property type="match status" value="1"/>
</dbReference>
<dbReference type="InterPro" id="IPR051089">
    <property type="entry name" value="prtT"/>
</dbReference>
<dbReference type="OrthoDB" id="8062037at2759"/>
<reference evidence="11 12" key="1">
    <citation type="journal article" date="2012" name="PLoS Pathog.">
        <title>Diverse lifestyles and strategies of plant pathogenesis encoded in the genomes of eighteen Dothideomycetes fungi.</title>
        <authorList>
            <person name="Ohm R.A."/>
            <person name="Feau N."/>
            <person name="Henrissat B."/>
            <person name="Schoch C.L."/>
            <person name="Horwitz B.A."/>
            <person name="Barry K.W."/>
            <person name="Condon B.J."/>
            <person name="Copeland A.C."/>
            <person name="Dhillon B."/>
            <person name="Glaser F."/>
            <person name="Hesse C.N."/>
            <person name="Kosti I."/>
            <person name="LaButti K."/>
            <person name="Lindquist E.A."/>
            <person name="Lucas S."/>
            <person name="Salamov A.A."/>
            <person name="Bradshaw R.E."/>
            <person name="Ciuffetti L."/>
            <person name="Hamelin R.C."/>
            <person name="Kema G.H.J."/>
            <person name="Lawrence C."/>
            <person name="Scott J.A."/>
            <person name="Spatafora J.W."/>
            <person name="Turgeon B.G."/>
            <person name="de Wit P.J.G.M."/>
            <person name="Zhong S."/>
            <person name="Goodwin S.B."/>
            <person name="Grigoriev I.V."/>
        </authorList>
    </citation>
    <scope>NUCLEOTIDE SEQUENCE [LARGE SCALE GENOMIC DNA]</scope>
    <source>
        <strain evidence="11 12">UAMH 10762</strain>
    </source>
</reference>
<dbReference type="SMART" id="SM00066">
    <property type="entry name" value="GAL4"/>
    <property type="match status" value="1"/>
</dbReference>
<evidence type="ECO:0000256" key="6">
    <source>
        <dbReference type="ARBA" id="ARBA00023163"/>
    </source>
</evidence>
<dbReference type="OMA" id="IYMHEIG"/>
<evidence type="ECO:0000256" key="2">
    <source>
        <dbReference type="ARBA" id="ARBA00022723"/>
    </source>
</evidence>
<feature type="compositionally biased region" description="Polar residues" evidence="9">
    <location>
        <begin position="136"/>
        <end position="147"/>
    </location>
</feature>
<evidence type="ECO:0000256" key="4">
    <source>
        <dbReference type="ARBA" id="ARBA00023015"/>
    </source>
</evidence>
<keyword evidence="12" id="KW-1185">Reference proteome</keyword>
<dbReference type="CDD" id="cd12148">
    <property type="entry name" value="fungal_TF_MHR"/>
    <property type="match status" value="1"/>
</dbReference>
<dbReference type="GO" id="GO:0000976">
    <property type="term" value="F:transcription cis-regulatory region binding"/>
    <property type="evidence" value="ECO:0007669"/>
    <property type="project" value="TreeGrafter"/>
</dbReference>
<organism evidence="11 12">
    <name type="scientific">Baudoinia panamericana (strain UAMH 10762)</name>
    <name type="common">Angels' share fungus</name>
    <name type="synonym">Baudoinia compniacensis (strain UAMH 10762)</name>
    <dbReference type="NCBI Taxonomy" id="717646"/>
    <lineage>
        <taxon>Eukaryota</taxon>
        <taxon>Fungi</taxon>
        <taxon>Dikarya</taxon>
        <taxon>Ascomycota</taxon>
        <taxon>Pezizomycotina</taxon>
        <taxon>Dothideomycetes</taxon>
        <taxon>Dothideomycetidae</taxon>
        <taxon>Mycosphaerellales</taxon>
        <taxon>Teratosphaeriaceae</taxon>
        <taxon>Baudoinia</taxon>
    </lineage>
</organism>
<evidence type="ECO:0000313" key="12">
    <source>
        <dbReference type="Proteomes" id="UP000011761"/>
    </source>
</evidence>
<dbReference type="KEGG" id="bcom:BAUCODRAFT_58822"/>
<dbReference type="GO" id="GO:0001216">
    <property type="term" value="F:DNA-binding transcription activator activity"/>
    <property type="evidence" value="ECO:0007669"/>
    <property type="project" value="UniProtKB-ARBA"/>
</dbReference>
<evidence type="ECO:0000256" key="3">
    <source>
        <dbReference type="ARBA" id="ARBA00022833"/>
    </source>
</evidence>
<gene>
    <name evidence="11" type="ORF">BAUCODRAFT_58822</name>
</gene>
<keyword evidence="4" id="KW-0805">Transcription regulation</keyword>
<feature type="compositionally biased region" description="Low complexity" evidence="9">
    <location>
        <begin position="662"/>
        <end position="673"/>
    </location>
</feature>
<accession>M2MRG3</accession>
<dbReference type="PANTHER" id="PTHR31845">
    <property type="entry name" value="FINGER DOMAIN PROTEIN, PUTATIVE-RELATED"/>
    <property type="match status" value="1"/>
</dbReference>
<dbReference type="eggNOG" id="ENOG502QRYY">
    <property type="taxonomic scope" value="Eukaryota"/>
</dbReference>
<dbReference type="PROSITE" id="PS00463">
    <property type="entry name" value="ZN2_CY6_FUNGAL_1"/>
    <property type="match status" value="1"/>
</dbReference>
<evidence type="ECO:0000256" key="7">
    <source>
        <dbReference type="ARBA" id="ARBA00023242"/>
    </source>
</evidence>
<dbReference type="Gene3D" id="4.10.240.10">
    <property type="entry name" value="Zn(2)-C6 fungal-type DNA-binding domain"/>
    <property type="match status" value="1"/>
</dbReference>